<keyword evidence="2" id="KW-0963">Cytoplasm</keyword>
<evidence type="ECO:0000256" key="3">
    <source>
        <dbReference type="ARBA" id="ARBA00022737"/>
    </source>
</evidence>
<proteinExistence type="predicted"/>
<dbReference type="EMBL" id="AACZ04071467">
    <property type="status" value="NOT_ANNOTATED_CDS"/>
    <property type="molecule type" value="Genomic_DNA"/>
</dbReference>
<dbReference type="PROSITE" id="PS50096">
    <property type="entry name" value="IQ"/>
    <property type="match status" value="3"/>
</dbReference>
<reference evidence="6 7" key="1">
    <citation type="journal article" date="2005" name="Nature">
        <title>Initial sequence of the chimpanzee genome and comparison with the human genome.</title>
        <authorList>
            <consortium name="Chimpanzee sequencing and analysis consortium"/>
        </authorList>
    </citation>
    <scope>NUCLEOTIDE SEQUENCE [LARGE SCALE GENOMIC DNA]</scope>
</reference>
<dbReference type="Ensembl" id="ENSPTRT00000089762.1">
    <property type="protein sequence ID" value="ENSPTRP00000069245.1"/>
    <property type="gene ID" value="ENSPTRG00000001988.5"/>
</dbReference>
<dbReference type="AlphaFoldDB" id="A0A2I3RWZ8"/>
<evidence type="ECO:0000313" key="7">
    <source>
        <dbReference type="Proteomes" id="UP000002277"/>
    </source>
</evidence>
<keyword evidence="7" id="KW-1185">Reference proteome</keyword>
<dbReference type="Pfam" id="PF00612">
    <property type="entry name" value="IQ"/>
    <property type="match status" value="3"/>
</dbReference>
<dbReference type="VGNC" id="VGNC:10969">
    <property type="gene designation" value="SPATA17"/>
</dbReference>
<keyword evidence="4" id="KW-0112">Calmodulin-binding</keyword>
<reference evidence="6" key="2">
    <citation type="submission" date="2025-08" db="UniProtKB">
        <authorList>
            <consortium name="Ensembl"/>
        </authorList>
    </citation>
    <scope>IDENTIFICATION</scope>
</reference>
<evidence type="ECO:0000256" key="1">
    <source>
        <dbReference type="ARBA" id="ARBA00004496"/>
    </source>
</evidence>
<sequence>MATLARLQARSSTVGNQYYFRNSVVDPFRKKENDAAVKIQSWFRGCQVRAYIRHLNRIVTIIQKWWRSFLGRKQYQLTVQIQRRWRGYRVRKYLFNYYYLKEYLKVVSETNDAIRKALEEFAEMKEREEKKANLEREEKKRDYEARKMHYLLSTKQIPGIYNSPFRKEPDPWELQLQKAKPLTHRRPKVKQKDSTSLTDWLACTSTRSFPRSEILPPINRKQCQGPFRDITEVLEQRYRPLEPTLRVAEPIDELKLAREELRREEWLQNVNDNMFLPFSSYHKNEKYIPSMHLSSKYGPVSCKEQFRSENPKKWICDKDFQTVLPSFELFSKYGKLYSKAGQIV</sequence>
<dbReference type="PANTHER" id="PTHR22706">
    <property type="entry name" value="ASSEMBLY FACTOR FOR SPINDLE MICROTUBULES"/>
    <property type="match status" value="1"/>
</dbReference>
<dbReference type="Proteomes" id="UP000002277">
    <property type="component" value="Chromosome 1"/>
</dbReference>
<feature type="coiled-coil region" evidence="5">
    <location>
        <begin position="100"/>
        <end position="142"/>
    </location>
</feature>
<evidence type="ECO:0000256" key="4">
    <source>
        <dbReference type="ARBA" id="ARBA00022860"/>
    </source>
</evidence>
<dbReference type="EMBL" id="AACZ04071466">
    <property type="status" value="NOT_ANNOTATED_CDS"/>
    <property type="molecule type" value="Genomic_DNA"/>
</dbReference>
<dbReference type="EMBL" id="AACZ04071468">
    <property type="status" value="NOT_ANNOTATED_CDS"/>
    <property type="molecule type" value="Genomic_DNA"/>
</dbReference>
<dbReference type="Bgee" id="ENSPTRG00000001988">
    <property type="expression patterns" value="Expressed in testis and 3 other cell types or tissues"/>
</dbReference>
<dbReference type="InterPro" id="IPR027417">
    <property type="entry name" value="P-loop_NTPase"/>
</dbReference>
<evidence type="ECO:0000256" key="5">
    <source>
        <dbReference type="SAM" id="Coils"/>
    </source>
</evidence>
<protein>
    <submittedName>
        <fullName evidence="6">Spermatosis associated 17</fullName>
    </submittedName>
</protein>
<dbReference type="PANTHER" id="PTHR22706:SF1">
    <property type="entry name" value="ASSEMBLY FACTOR FOR SPINDLE MICROTUBULES"/>
    <property type="match status" value="1"/>
</dbReference>
<keyword evidence="3" id="KW-0677">Repeat</keyword>
<dbReference type="EMBL" id="AACZ04071469">
    <property type="status" value="NOT_ANNOTATED_CDS"/>
    <property type="molecule type" value="Genomic_DNA"/>
</dbReference>
<evidence type="ECO:0000313" key="8">
    <source>
        <dbReference type="VGNC" id="VGNC:10969"/>
    </source>
</evidence>
<dbReference type="GeneTree" id="ENSGT00390000011270"/>
<reference evidence="6" key="3">
    <citation type="submission" date="2025-09" db="UniProtKB">
        <authorList>
            <consortium name="Ensembl"/>
        </authorList>
    </citation>
    <scope>IDENTIFICATION</scope>
</reference>
<dbReference type="SMART" id="SM00015">
    <property type="entry name" value="IQ"/>
    <property type="match status" value="3"/>
</dbReference>
<dbReference type="Gene3D" id="1.20.5.190">
    <property type="match status" value="1"/>
</dbReference>
<organism evidence="6 7">
    <name type="scientific">Pan troglodytes</name>
    <name type="common">Chimpanzee</name>
    <dbReference type="NCBI Taxonomy" id="9598"/>
    <lineage>
        <taxon>Eukaryota</taxon>
        <taxon>Metazoa</taxon>
        <taxon>Chordata</taxon>
        <taxon>Craniata</taxon>
        <taxon>Vertebrata</taxon>
        <taxon>Euteleostomi</taxon>
        <taxon>Mammalia</taxon>
        <taxon>Eutheria</taxon>
        <taxon>Euarchontoglires</taxon>
        <taxon>Primates</taxon>
        <taxon>Haplorrhini</taxon>
        <taxon>Catarrhini</taxon>
        <taxon>Hominidae</taxon>
        <taxon>Pan</taxon>
    </lineage>
</organism>
<keyword evidence="5" id="KW-0175">Coiled coil</keyword>
<evidence type="ECO:0000256" key="2">
    <source>
        <dbReference type="ARBA" id="ARBA00022490"/>
    </source>
</evidence>
<dbReference type="SUPFAM" id="SSF52540">
    <property type="entry name" value="P-loop containing nucleoside triphosphate hydrolases"/>
    <property type="match status" value="1"/>
</dbReference>
<dbReference type="GO" id="GO:0005516">
    <property type="term" value="F:calmodulin binding"/>
    <property type="evidence" value="ECO:0007669"/>
    <property type="project" value="UniProtKB-KW"/>
</dbReference>
<comment type="subcellular location">
    <subcellularLocation>
        <location evidence="1">Cytoplasm</location>
    </subcellularLocation>
</comment>
<dbReference type="InterPro" id="IPR051185">
    <property type="entry name" value="ASPM"/>
</dbReference>
<dbReference type="InterPro" id="IPR000048">
    <property type="entry name" value="IQ_motif_EF-hand-BS"/>
</dbReference>
<accession>A0A2I3RWZ8</accession>
<evidence type="ECO:0000313" key="6">
    <source>
        <dbReference type="Ensembl" id="ENSPTRP00000069245.1"/>
    </source>
</evidence>
<dbReference type="EMBL" id="AACZ04071465">
    <property type="status" value="NOT_ANNOTATED_CDS"/>
    <property type="molecule type" value="Genomic_DNA"/>
</dbReference>
<gene>
    <name evidence="6 8" type="primary">SPATA17</name>
</gene>
<dbReference type="GO" id="GO:0005737">
    <property type="term" value="C:cytoplasm"/>
    <property type="evidence" value="ECO:0007669"/>
    <property type="project" value="UniProtKB-SubCell"/>
</dbReference>
<name>A0A2I3RWZ8_PANTR</name>